<comment type="caution">
    <text evidence="1">The sequence shown here is derived from an EMBL/GenBank/DDBJ whole genome shotgun (WGS) entry which is preliminary data.</text>
</comment>
<reference evidence="1 2" key="1">
    <citation type="submission" date="2019-03" db="EMBL/GenBank/DDBJ databases">
        <title>Genomic Encyclopedia of Type Strains, Phase III (KMG-III): the genomes of soil and plant-associated and newly described type strains.</title>
        <authorList>
            <person name="Whitman W."/>
        </authorList>
    </citation>
    <scope>NUCLEOTIDE SEQUENCE [LARGE SCALE GENOMIC DNA]</scope>
    <source>
        <strain evidence="1 2">LMG 29544</strain>
    </source>
</reference>
<dbReference type="EMBL" id="SORE01000013">
    <property type="protein sequence ID" value="TDY46574.1"/>
    <property type="molecule type" value="Genomic_DNA"/>
</dbReference>
<dbReference type="PANTHER" id="PTHR32305:SF15">
    <property type="entry name" value="PROTEIN RHSA-RELATED"/>
    <property type="match status" value="1"/>
</dbReference>
<protein>
    <submittedName>
        <fullName evidence="1">RHS repeat-associated protein</fullName>
    </submittedName>
</protein>
<name>A0A4R8LPS9_9BURK</name>
<dbReference type="Proteomes" id="UP000295509">
    <property type="component" value="Unassembled WGS sequence"/>
</dbReference>
<sequence>MYANQQGSVVALANGNGVTTGGQGYGPFGETGGTLASRFGYTGQQYLAPVGLYYYKARMYSPNLGRFLQTDPVGYADDLNLYAYVKNNPVNLTDPSGMIASLSGSFANASSAASANVAAQPATGGAKLDGAVIATPQSEVASAIVVAQRGRPKNGDPGSYYVHPLTGDGRRYGDDGKPLLDYDVSHSHGEMVPHIHIWRNGVRGTGESPF</sequence>
<proteinExistence type="predicted"/>
<organism evidence="1 2">
    <name type="scientific">Paraburkholderia rhizosphaerae</name>
    <dbReference type="NCBI Taxonomy" id="480658"/>
    <lineage>
        <taxon>Bacteria</taxon>
        <taxon>Pseudomonadati</taxon>
        <taxon>Pseudomonadota</taxon>
        <taxon>Betaproteobacteria</taxon>
        <taxon>Burkholderiales</taxon>
        <taxon>Burkholderiaceae</taxon>
        <taxon>Paraburkholderia</taxon>
    </lineage>
</organism>
<accession>A0A4R8LPS9</accession>
<dbReference type="InterPro" id="IPR050708">
    <property type="entry name" value="T6SS_VgrG/RHS"/>
</dbReference>
<dbReference type="PRINTS" id="PR00394">
    <property type="entry name" value="RHSPROTEIN"/>
</dbReference>
<dbReference type="InterPro" id="IPR022385">
    <property type="entry name" value="Rhs_assc_core"/>
</dbReference>
<dbReference type="NCBIfam" id="TIGR03696">
    <property type="entry name" value="Rhs_assc_core"/>
    <property type="match status" value="1"/>
</dbReference>
<dbReference type="AlphaFoldDB" id="A0A4R8LPS9"/>
<dbReference type="PANTHER" id="PTHR32305">
    <property type="match status" value="1"/>
</dbReference>
<keyword evidence="2" id="KW-1185">Reference proteome</keyword>
<evidence type="ECO:0000313" key="2">
    <source>
        <dbReference type="Proteomes" id="UP000295509"/>
    </source>
</evidence>
<evidence type="ECO:0000313" key="1">
    <source>
        <dbReference type="EMBL" id="TDY46574.1"/>
    </source>
</evidence>
<gene>
    <name evidence="1" type="ORF">BX592_113203</name>
</gene>
<dbReference type="Gene3D" id="2.180.10.10">
    <property type="entry name" value="RHS repeat-associated core"/>
    <property type="match status" value="1"/>
</dbReference>